<keyword evidence="1" id="KW-0406">Ion transport</keyword>
<name>A0A8C4R0P8_EPTBU</name>
<keyword evidence="1" id="KW-0813">Transport</keyword>
<dbReference type="Proteomes" id="UP000694388">
    <property type="component" value="Unplaced"/>
</dbReference>
<dbReference type="Ensembl" id="ENSEBUT00000023978.1">
    <property type="protein sequence ID" value="ENSEBUP00000023403.1"/>
    <property type="gene ID" value="ENSEBUG00000014378.1"/>
</dbReference>
<accession>A0A8C4R0P8</accession>
<dbReference type="GeneTree" id="ENSGT00940000157547"/>
<dbReference type="GO" id="GO:0005432">
    <property type="term" value="F:calcium:sodium antiporter activity"/>
    <property type="evidence" value="ECO:0007669"/>
    <property type="project" value="TreeGrafter"/>
</dbReference>
<dbReference type="InterPro" id="IPR051171">
    <property type="entry name" value="CaCA"/>
</dbReference>
<keyword evidence="3" id="KW-1185">Reference proteome</keyword>
<dbReference type="Gene3D" id="2.60.40.2030">
    <property type="match status" value="1"/>
</dbReference>
<dbReference type="PANTHER" id="PTHR11878">
    <property type="entry name" value="SODIUM/CALCIUM EXCHANGER"/>
    <property type="match status" value="1"/>
</dbReference>
<dbReference type="GO" id="GO:0030424">
    <property type="term" value="C:axon"/>
    <property type="evidence" value="ECO:0007669"/>
    <property type="project" value="TreeGrafter"/>
</dbReference>
<dbReference type="OMA" id="NKMFWVE"/>
<dbReference type="GO" id="GO:0042383">
    <property type="term" value="C:sarcolemma"/>
    <property type="evidence" value="ECO:0007669"/>
    <property type="project" value="TreeGrafter"/>
</dbReference>
<dbReference type="GO" id="GO:0098703">
    <property type="term" value="P:calcium ion import across plasma membrane"/>
    <property type="evidence" value="ECO:0007669"/>
    <property type="project" value="TreeGrafter"/>
</dbReference>
<evidence type="ECO:0000313" key="3">
    <source>
        <dbReference type="Proteomes" id="UP000694388"/>
    </source>
</evidence>
<reference evidence="2" key="2">
    <citation type="submission" date="2025-09" db="UniProtKB">
        <authorList>
            <consortium name="Ensembl"/>
        </authorList>
    </citation>
    <scope>IDENTIFICATION</scope>
</reference>
<dbReference type="GO" id="GO:0098794">
    <property type="term" value="C:postsynapse"/>
    <property type="evidence" value="ECO:0007669"/>
    <property type="project" value="TreeGrafter"/>
</dbReference>
<dbReference type="PANTHER" id="PTHR11878:SF65">
    <property type="entry name" value="NA_CA-EXCHANGE PROTEIN, ISOFORM G"/>
    <property type="match status" value="1"/>
</dbReference>
<protein>
    <submittedName>
        <fullName evidence="2">Uncharacterized protein</fullName>
    </submittedName>
</protein>
<dbReference type="AlphaFoldDB" id="A0A8C4R0P8"/>
<sequence length="135" mass="15527">MSHVLPFSKVIEIPILDDEEYEKNKMFWVELGEPRLVEMTEPKAMLLSEEGAFVKTDKIFKGHAIVRKIEGLDPSLLSTLVNFTDHRDQRLVGIGDQEARRIAEMGRPILGEHSKLEVIIEESYEFKVSCVWSLK</sequence>
<reference evidence="2" key="1">
    <citation type="submission" date="2025-08" db="UniProtKB">
        <authorList>
            <consortium name="Ensembl"/>
        </authorList>
    </citation>
    <scope>IDENTIFICATION</scope>
</reference>
<organism evidence="2 3">
    <name type="scientific">Eptatretus burgeri</name>
    <name type="common">Inshore hagfish</name>
    <dbReference type="NCBI Taxonomy" id="7764"/>
    <lineage>
        <taxon>Eukaryota</taxon>
        <taxon>Metazoa</taxon>
        <taxon>Chordata</taxon>
        <taxon>Craniata</taxon>
        <taxon>Vertebrata</taxon>
        <taxon>Cyclostomata</taxon>
        <taxon>Myxini</taxon>
        <taxon>Myxiniformes</taxon>
        <taxon>Myxinidae</taxon>
        <taxon>Eptatretinae</taxon>
        <taxon>Eptatretus</taxon>
    </lineage>
</organism>
<evidence type="ECO:0000313" key="2">
    <source>
        <dbReference type="Ensembl" id="ENSEBUP00000023403.1"/>
    </source>
</evidence>
<dbReference type="SUPFAM" id="SSF141072">
    <property type="entry name" value="CalX-like"/>
    <property type="match status" value="1"/>
</dbReference>
<evidence type="ECO:0000256" key="1">
    <source>
        <dbReference type="ARBA" id="ARBA00023065"/>
    </source>
</evidence>
<proteinExistence type="predicted"/>
<dbReference type="InterPro" id="IPR038081">
    <property type="entry name" value="CalX-like_sf"/>
</dbReference>